<evidence type="ECO:0000313" key="1">
    <source>
        <dbReference type="EMBL" id="PWF21038.1"/>
    </source>
</evidence>
<sequence>MANNFESEITCFLKDLKKAHPDMEKKQIDGRARLWDREIDFELQEGYQNARVPQKAYVYQTN</sequence>
<reference evidence="2" key="1">
    <citation type="submission" date="2018-05" db="EMBL/GenBank/DDBJ databases">
        <authorList>
            <person name="Li Y."/>
        </authorList>
    </citation>
    <scope>NUCLEOTIDE SEQUENCE [LARGE SCALE GENOMIC DNA]</scope>
    <source>
        <strain evidence="2">3d-2-2</strain>
    </source>
</reference>
<protein>
    <submittedName>
        <fullName evidence="1">DUF3460 domain-containing protein</fullName>
    </submittedName>
</protein>
<accession>A0A2V1JXS6</accession>
<dbReference type="Proteomes" id="UP000245212">
    <property type="component" value="Unassembled WGS sequence"/>
</dbReference>
<dbReference type="AlphaFoldDB" id="A0A2V1JXS6"/>
<dbReference type="Pfam" id="PF11943">
    <property type="entry name" value="DUF3460"/>
    <property type="match status" value="1"/>
</dbReference>
<organism evidence="1 2">
    <name type="scientific">Corticimicrobacter populi</name>
    <dbReference type="NCBI Taxonomy" id="2175229"/>
    <lineage>
        <taxon>Bacteria</taxon>
        <taxon>Pseudomonadati</taxon>
        <taxon>Pseudomonadota</taxon>
        <taxon>Betaproteobacteria</taxon>
        <taxon>Burkholderiales</taxon>
        <taxon>Alcaligenaceae</taxon>
        <taxon>Corticimicrobacter</taxon>
    </lineage>
</organism>
<gene>
    <name evidence="1" type="ORF">DD235_16045</name>
</gene>
<name>A0A2V1JXS6_9BURK</name>
<evidence type="ECO:0000313" key="2">
    <source>
        <dbReference type="Proteomes" id="UP000245212"/>
    </source>
</evidence>
<dbReference type="InterPro" id="IPR021853">
    <property type="entry name" value="DUF3460"/>
</dbReference>
<dbReference type="RefSeq" id="WP_109063133.1">
    <property type="nucleotide sequence ID" value="NZ_QETA01000009.1"/>
</dbReference>
<keyword evidence="2" id="KW-1185">Reference proteome</keyword>
<dbReference type="EMBL" id="QETA01000009">
    <property type="protein sequence ID" value="PWF21038.1"/>
    <property type="molecule type" value="Genomic_DNA"/>
</dbReference>
<proteinExistence type="predicted"/>
<comment type="caution">
    <text evidence="1">The sequence shown here is derived from an EMBL/GenBank/DDBJ whole genome shotgun (WGS) entry which is preliminary data.</text>
</comment>